<reference evidence="3 4" key="1">
    <citation type="submission" date="2016-02" db="EMBL/GenBank/DDBJ databases">
        <title>Genome analysis of coral dinoflagellate symbionts highlights evolutionary adaptations to a symbiotic lifestyle.</title>
        <authorList>
            <person name="Aranda M."/>
            <person name="Li Y."/>
            <person name="Liew Y.J."/>
            <person name="Baumgarten S."/>
            <person name="Simakov O."/>
            <person name="Wilson M."/>
            <person name="Piel J."/>
            <person name="Ashoor H."/>
            <person name="Bougouffa S."/>
            <person name="Bajic V.B."/>
            <person name="Ryu T."/>
            <person name="Ravasi T."/>
            <person name="Bayer T."/>
            <person name="Micklem G."/>
            <person name="Kim H."/>
            <person name="Bhak J."/>
            <person name="Lajeunesse T.C."/>
            <person name="Voolstra C.R."/>
        </authorList>
    </citation>
    <scope>NUCLEOTIDE SEQUENCE [LARGE SCALE GENOMIC DNA]</scope>
    <source>
        <strain evidence="3 4">CCMP2467</strain>
    </source>
</reference>
<evidence type="ECO:0000256" key="2">
    <source>
        <dbReference type="SAM" id="MobiDB-lite"/>
    </source>
</evidence>
<evidence type="ECO:0000313" key="4">
    <source>
        <dbReference type="Proteomes" id="UP000186817"/>
    </source>
</evidence>
<dbReference type="AlphaFoldDB" id="A0A1Q9EGZ6"/>
<keyword evidence="1" id="KW-0175">Coiled coil</keyword>
<comment type="caution">
    <text evidence="3">The sequence shown here is derived from an EMBL/GenBank/DDBJ whole genome shotgun (WGS) entry which is preliminary data.</text>
</comment>
<dbReference type="OrthoDB" id="430445at2759"/>
<protein>
    <submittedName>
        <fullName evidence="3">Uncharacterized protein</fullName>
    </submittedName>
</protein>
<sequence>MEPACRDAAENPSEANLVRLLDLWSAEWKRRGRTRAVGPGAYERYATLGLFGHGGVVGVSNATGLREACAAVNGFLRSRFPSGTWTSIAVLFNPRMGLRAGVSTAWLADKKGGRELRGRWLDMHDKPVSFDARRYHMVEPHAGSMWALAAYVPQAYARATEQHREALRPNHLKNATSSPVFEARVAMTEQGPPLATARRPSPARRPNASSRFKDADAIGSLSEVMLGRLVPFALIALCDAYLREEFAGMNFKDEGLGSREAEQVENDVNTNSRSDALPATFASFAYEDNVVGMTQGKIATYGVVERILQQYIGKGPLGKCLEGMTRVNEGKLNGLIKEERAVKLGSLNIIADIATGGKTAAKKQALTFDGMEKIPAVKSFNKCVNDASVGYLFVFKNGYWSGGKSDVDLGAFSKYKEEQTKIKEQKKEAAAKAKAAAEEAMLAGFTCLALVVQCHAWARISVTVGGEELSETSIQDKEKELTKANTNFGELETIGECCGDQKSEADVVRNAINTNEVYGSSGDVEKDIFSRTSCRHINSDEKGAFGKRDCSYFYIFQNELHANHEFAANCVPSTICKEDVVGMTEGKVATYGVVMQILQQNLGKLQGIWKGPMDACMHGMTLVNRGNLSGLWKTERAVKLGGELNFIMAHLTGGRSEALKRTLDFDGMAPVPAVKSFNKCSNDANIGYLFVHKNLYWAGHRSTVDLDAFTKFKEQKTKEKMQKKQAAEKALAAAQIAAAQKAEEQKAEEALQAAGEGSPEEFEDNQVTARRLSEPQVLV</sequence>
<organism evidence="3 4">
    <name type="scientific">Symbiodinium microadriaticum</name>
    <name type="common">Dinoflagellate</name>
    <name type="synonym">Zooxanthella microadriatica</name>
    <dbReference type="NCBI Taxonomy" id="2951"/>
    <lineage>
        <taxon>Eukaryota</taxon>
        <taxon>Sar</taxon>
        <taxon>Alveolata</taxon>
        <taxon>Dinophyceae</taxon>
        <taxon>Suessiales</taxon>
        <taxon>Symbiodiniaceae</taxon>
        <taxon>Symbiodinium</taxon>
    </lineage>
</organism>
<keyword evidence="4" id="KW-1185">Reference proteome</keyword>
<feature type="compositionally biased region" description="Low complexity" evidence="2">
    <location>
        <begin position="192"/>
        <end position="210"/>
    </location>
</feature>
<proteinExistence type="predicted"/>
<dbReference type="EMBL" id="LSRX01000154">
    <property type="protein sequence ID" value="OLQ06695.1"/>
    <property type="molecule type" value="Genomic_DNA"/>
</dbReference>
<evidence type="ECO:0000256" key="1">
    <source>
        <dbReference type="SAM" id="Coils"/>
    </source>
</evidence>
<feature type="region of interest" description="Disordered" evidence="2">
    <location>
        <begin position="190"/>
        <end position="211"/>
    </location>
</feature>
<feature type="region of interest" description="Disordered" evidence="2">
    <location>
        <begin position="742"/>
        <end position="779"/>
    </location>
</feature>
<feature type="coiled-coil region" evidence="1">
    <location>
        <begin position="415"/>
        <end position="443"/>
    </location>
</feature>
<gene>
    <name evidence="3" type="ORF">AK812_SmicGene9965</name>
</gene>
<name>A0A1Q9EGZ6_SYMMI</name>
<evidence type="ECO:0000313" key="3">
    <source>
        <dbReference type="EMBL" id="OLQ06695.1"/>
    </source>
</evidence>
<accession>A0A1Q9EGZ6</accession>
<dbReference type="Proteomes" id="UP000186817">
    <property type="component" value="Unassembled WGS sequence"/>
</dbReference>